<evidence type="ECO:0008006" key="3">
    <source>
        <dbReference type="Google" id="ProtNLM"/>
    </source>
</evidence>
<dbReference type="EMBL" id="RQHW01000002">
    <property type="protein sequence ID" value="TGN20985.1"/>
    <property type="molecule type" value="Genomic_DNA"/>
</dbReference>
<protein>
    <recommendedName>
        <fullName evidence="3">DUF4340 domain-containing protein</fullName>
    </recommendedName>
</protein>
<accession>A0A4R9M5A1</accession>
<name>A0A4R9M5A1_9LEPT</name>
<organism evidence="1 2">
    <name type="scientific">Leptospira idonii</name>
    <dbReference type="NCBI Taxonomy" id="1193500"/>
    <lineage>
        <taxon>Bacteria</taxon>
        <taxon>Pseudomonadati</taxon>
        <taxon>Spirochaetota</taxon>
        <taxon>Spirochaetia</taxon>
        <taxon>Leptospirales</taxon>
        <taxon>Leptospiraceae</taxon>
        <taxon>Leptospira</taxon>
    </lineage>
</organism>
<dbReference type="OrthoDB" id="322543at2"/>
<evidence type="ECO:0000313" key="1">
    <source>
        <dbReference type="EMBL" id="TGN20985.1"/>
    </source>
</evidence>
<comment type="caution">
    <text evidence="1">The sequence shown here is derived from an EMBL/GenBank/DDBJ whole genome shotgun (WGS) entry which is preliminary data.</text>
</comment>
<keyword evidence="2" id="KW-1185">Reference proteome</keyword>
<sequence>MKEQNKRIFILNLFFSLCLVVLYDPFNAYPKEYSKAPAWLTQSQIDSIDQIKVKWEDETDEYSFILKKEKSFWTYSEKENSEPLFCDQDKVILFLTALSGWKRFERDSKILKDEEFLKEGSPGRLSLLGEGKIILDWEWGKCYRNQTDCLVRAKGASLSFQIPAFLPNHLGFSTDDFFLSDRPFFHISPKSINFVEYSLGGQIRFGIRKEKETWVLESEEKNKLNNSSVDSFLLRIVSWGGESGFLKKHLSPEFLSGKEIQKLKVGYLDEENQQEYIEAVDMGIFKGNYKLLRVEPRIQYIIMPSYSWEYFRFFDTKQLQN</sequence>
<gene>
    <name evidence="1" type="ORF">EHS15_00225</name>
</gene>
<proteinExistence type="predicted"/>
<dbReference type="AlphaFoldDB" id="A0A4R9M5A1"/>
<evidence type="ECO:0000313" key="2">
    <source>
        <dbReference type="Proteomes" id="UP000298058"/>
    </source>
</evidence>
<reference evidence="1" key="1">
    <citation type="journal article" date="2019" name="PLoS Negl. Trop. Dis.">
        <title>Revisiting the worldwide diversity of Leptospira species in the environment.</title>
        <authorList>
            <person name="Vincent A.T."/>
            <person name="Schiettekatte O."/>
            <person name="Bourhy P."/>
            <person name="Veyrier F.J."/>
            <person name="Picardeau M."/>
        </authorList>
    </citation>
    <scope>NUCLEOTIDE SEQUENCE [LARGE SCALE GENOMIC DNA]</scope>
    <source>
        <strain evidence="1">201300427</strain>
    </source>
</reference>
<dbReference type="Proteomes" id="UP000298058">
    <property type="component" value="Unassembled WGS sequence"/>
</dbReference>
<dbReference type="RefSeq" id="WP_135758520.1">
    <property type="nucleotide sequence ID" value="NZ_RQHW01000002.1"/>
</dbReference>